<evidence type="ECO:0000256" key="1">
    <source>
        <dbReference type="SAM" id="Phobius"/>
    </source>
</evidence>
<feature type="transmembrane region" description="Helical" evidence="1">
    <location>
        <begin position="21"/>
        <end position="40"/>
    </location>
</feature>
<dbReference type="RefSeq" id="WP_164969614.1">
    <property type="nucleotide sequence ID" value="NZ_SDHY01000003.1"/>
</dbReference>
<organism evidence="2 3">
    <name type="scientific">Aquirufa rosea</name>
    <dbReference type="NCBI Taxonomy" id="2509241"/>
    <lineage>
        <taxon>Bacteria</taxon>
        <taxon>Pseudomonadati</taxon>
        <taxon>Bacteroidota</taxon>
        <taxon>Cytophagia</taxon>
        <taxon>Cytophagales</taxon>
        <taxon>Flectobacillaceae</taxon>
        <taxon>Aquirufa</taxon>
    </lineage>
</organism>
<keyword evidence="1" id="KW-1133">Transmembrane helix</keyword>
<comment type="caution">
    <text evidence="2">The sequence shown here is derived from an EMBL/GenBank/DDBJ whole genome shotgun (WGS) entry which is preliminary data.</text>
</comment>
<keyword evidence="3" id="KW-1185">Reference proteome</keyword>
<protein>
    <submittedName>
        <fullName evidence="2">Uncharacterized protein</fullName>
    </submittedName>
</protein>
<name>A0A4V1M5J5_9BACT</name>
<proteinExistence type="predicted"/>
<dbReference type="EMBL" id="SDHY01000003">
    <property type="protein sequence ID" value="RXK49934.1"/>
    <property type="molecule type" value="Genomic_DNA"/>
</dbReference>
<sequence>MIQRIIQILLTGVRSNKLSKCFLSVGLILFVLFLNSSQLFGQRNFSPVASAYANSSIIPYSQNIFIEPSVKDQDFARKRVLKAKNGVDFHLRTFFSQADYREQLFKFFPGKRKQLDADFVQKSLSLKNLVLGNGFYVPVQLVKWENMHGAMASYSSIGPDGKPRMYINQEYAEGQGTFLYPEATDSQMIALMFQEYGHAIDDYLNGLEDSPGDEGDLFATRVLKLDVSERYLETILARNDHNKIKVAGKDIYVEDAGVYLSEAWPATTASGGGITWTTGSAKSTNTSLRLETAVMSNAWNATTGTTASITAIFWDGATSISGVVNYSMSGASPANSILGFLTGGSGTAGYLLVLPNSTTTLAASTAYTFANNAEGTIVQNFVAATSPSIGPGSTLTLGTSSRGAAVTTSLTAQAKNAGGTNVNGITATFSSTSGTASITGTNPATTSGSGGNTGKAAVTVSDTKAGSTVFNCELKNATGWYVIVTVTLTVTPLTASKLAVTGSGTQTAGGSQTITITAQDTYGNTATAYTGAKNLTFSGATSSPSPVTAPTAQNSSAVDVAFGSTTAETFSAGVATTVMKLYNAETATISVSDGTLSATGANQLTVVVSPSTMTKLAVGLASPQTNGIGFTGTNTLTALDAYGNTATSFNAATNNVTVTTTLSGAVTGLSGANKLSSAGDFVNGVADLSADGLTYTGTIGTGTFTFTPATGTAVTSSNVTVSPGAATKLVFDNSTVNFTAGVSQNVAISAFDLSGNLATSYTGAKNLTLSGASSSTNPVTFPTYGGTNFGSVLNINFTSGSAVASMIFYKAESAAINVSDGTINSNSGGTLNVTVDPAAYNKLAVSLASPQTNGIAFTGTNTLTAQDAYGNTITSYDASANNVTVTSSLIGSISGLSGTNKLSSAGDFVNGVANLTSLGLKYTGTSGSGTLTFTPTSGTAATSSSVTINPGTATKLVVTGTGTQTAGGSQTITVTAQDASGNAATSYTGAKNITFSGATASSSPVTNPTVAGTNFGTATSLTFTAGVATGSMILYKAESATINATDGTINSNTGGTLNVTVSPSTMTKLAVSLTSPQTNGSAFTGTNTLTAQDAYGNTTSFDASSNNVTVTSSLTGSISGLSGTNKLTGAG</sequence>
<dbReference type="Proteomes" id="UP000289455">
    <property type="component" value="Unassembled WGS sequence"/>
</dbReference>
<keyword evidence="1" id="KW-0472">Membrane</keyword>
<feature type="non-terminal residue" evidence="2">
    <location>
        <position position="1131"/>
    </location>
</feature>
<reference evidence="2 3" key="1">
    <citation type="submission" date="2019-01" db="EMBL/GenBank/DDBJ databases">
        <title>Cytophagaceae bacterium strain CAR-16.</title>
        <authorList>
            <person name="Chen W.-M."/>
        </authorList>
    </citation>
    <scope>NUCLEOTIDE SEQUENCE [LARGE SCALE GENOMIC DNA]</scope>
    <source>
        <strain evidence="2 3">CAR-16</strain>
    </source>
</reference>
<dbReference type="AlphaFoldDB" id="A0A4V1M5J5"/>
<accession>A0A4V1M5J5</accession>
<keyword evidence="1" id="KW-0812">Transmembrane</keyword>
<evidence type="ECO:0000313" key="3">
    <source>
        <dbReference type="Proteomes" id="UP000289455"/>
    </source>
</evidence>
<evidence type="ECO:0000313" key="2">
    <source>
        <dbReference type="EMBL" id="RXK49934.1"/>
    </source>
</evidence>
<gene>
    <name evidence="2" type="ORF">ESB04_07110</name>
</gene>